<feature type="non-terminal residue" evidence="2">
    <location>
        <position position="72"/>
    </location>
</feature>
<dbReference type="Proteomes" id="UP000027222">
    <property type="component" value="Unassembled WGS sequence"/>
</dbReference>
<accession>A0A067SHB2</accession>
<feature type="non-terminal residue" evidence="2">
    <location>
        <position position="1"/>
    </location>
</feature>
<dbReference type="InterPro" id="IPR040898">
    <property type="entry name" value="CxC6"/>
</dbReference>
<dbReference type="Pfam" id="PF18721">
    <property type="entry name" value="CxC6"/>
    <property type="match status" value="1"/>
</dbReference>
<feature type="domain" description="CxC6 like cysteine cluster associated with KDZ" evidence="1">
    <location>
        <begin position="1"/>
        <end position="55"/>
    </location>
</feature>
<reference evidence="3" key="1">
    <citation type="journal article" date="2014" name="Proc. Natl. Acad. Sci. U.S.A.">
        <title>Extensive sampling of basidiomycete genomes demonstrates inadequacy of the white-rot/brown-rot paradigm for wood decay fungi.</title>
        <authorList>
            <person name="Riley R."/>
            <person name="Salamov A.A."/>
            <person name="Brown D.W."/>
            <person name="Nagy L.G."/>
            <person name="Floudas D."/>
            <person name="Held B.W."/>
            <person name="Levasseur A."/>
            <person name="Lombard V."/>
            <person name="Morin E."/>
            <person name="Otillar R."/>
            <person name="Lindquist E.A."/>
            <person name="Sun H."/>
            <person name="LaButti K.M."/>
            <person name="Schmutz J."/>
            <person name="Jabbour D."/>
            <person name="Luo H."/>
            <person name="Baker S.E."/>
            <person name="Pisabarro A.G."/>
            <person name="Walton J.D."/>
            <person name="Blanchette R.A."/>
            <person name="Henrissat B."/>
            <person name="Martin F."/>
            <person name="Cullen D."/>
            <person name="Hibbett D.S."/>
            <person name="Grigoriev I.V."/>
        </authorList>
    </citation>
    <scope>NUCLEOTIDE SEQUENCE [LARGE SCALE GENOMIC DNA]</scope>
    <source>
        <strain evidence="3">CBS 339.88</strain>
    </source>
</reference>
<gene>
    <name evidence="2" type="ORF">GALMADRAFT_45018</name>
</gene>
<protein>
    <recommendedName>
        <fullName evidence="1">CxC6 like cysteine cluster associated with KDZ domain-containing protein</fullName>
    </recommendedName>
</protein>
<dbReference type="AlphaFoldDB" id="A0A067SHB2"/>
<organism evidence="2 3">
    <name type="scientific">Galerina marginata (strain CBS 339.88)</name>
    <dbReference type="NCBI Taxonomy" id="685588"/>
    <lineage>
        <taxon>Eukaryota</taxon>
        <taxon>Fungi</taxon>
        <taxon>Dikarya</taxon>
        <taxon>Basidiomycota</taxon>
        <taxon>Agaricomycotina</taxon>
        <taxon>Agaricomycetes</taxon>
        <taxon>Agaricomycetidae</taxon>
        <taxon>Agaricales</taxon>
        <taxon>Agaricineae</taxon>
        <taxon>Strophariaceae</taxon>
        <taxon>Galerina</taxon>
    </lineage>
</organism>
<dbReference type="OrthoDB" id="2527272at2759"/>
<dbReference type="HOGENOM" id="CLU_191884_0_0_1"/>
<name>A0A067SHB2_GALM3</name>
<proteinExistence type="predicted"/>
<evidence type="ECO:0000313" key="2">
    <source>
        <dbReference type="EMBL" id="KDR70296.1"/>
    </source>
</evidence>
<dbReference type="EMBL" id="KL142398">
    <property type="protein sequence ID" value="KDR70296.1"/>
    <property type="molecule type" value="Genomic_DNA"/>
</dbReference>
<sequence>CAADGCTSDLANYRGGAFCQVHEHEFGNRCRVRDCMGTSVAPTMACENHQNVWNKYKLDHSAGSLAGSKRML</sequence>
<evidence type="ECO:0000313" key="3">
    <source>
        <dbReference type="Proteomes" id="UP000027222"/>
    </source>
</evidence>
<keyword evidence="3" id="KW-1185">Reference proteome</keyword>
<evidence type="ECO:0000259" key="1">
    <source>
        <dbReference type="Pfam" id="PF18721"/>
    </source>
</evidence>